<evidence type="ECO:0000256" key="4">
    <source>
        <dbReference type="ARBA" id="ARBA00022827"/>
    </source>
</evidence>
<evidence type="ECO:0000256" key="2">
    <source>
        <dbReference type="ARBA" id="ARBA00005466"/>
    </source>
</evidence>
<evidence type="ECO:0000256" key="5">
    <source>
        <dbReference type="ARBA" id="ARBA00023002"/>
    </source>
</evidence>
<evidence type="ECO:0000256" key="1">
    <source>
        <dbReference type="ARBA" id="ARBA00001974"/>
    </source>
</evidence>
<dbReference type="OrthoDB" id="415825at2759"/>
<dbReference type="PANTHER" id="PTHR42973">
    <property type="entry name" value="BINDING OXIDOREDUCTASE, PUTATIVE (AFU_ORTHOLOGUE AFUA_1G17690)-RELATED"/>
    <property type="match status" value="1"/>
</dbReference>
<evidence type="ECO:0000313" key="7">
    <source>
        <dbReference type="EMBL" id="PSN74906.1"/>
    </source>
</evidence>
<dbReference type="InterPro" id="IPR016169">
    <property type="entry name" value="FAD-bd_PCMH_sub2"/>
</dbReference>
<dbReference type="EMBL" id="KZ678128">
    <property type="protein sequence ID" value="PSN74906.1"/>
    <property type="molecule type" value="Genomic_DNA"/>
</dbReference>
<dbReference type="InterPro" id="IPR050416">
    <property type="entry name" value="FAD-linked_Oxidoreductase"/>
</dbReference>
<dbReference type="SUPFAM" id="SSF56176">
    <property type="entry name" value="FAD-binding/transporter-associated domain-like"/>
    <property type="match status" value="1"/>
</dbReference>
<keyword evidence="3" id="KW-0285">Flavoprotein</keyword>
<evidence type="ECO:0000313" key="8">
    <source>
        <dbReference type="Proteomes" id="UP000240883"/>
    </source>
</evidence>
<dbReference type="InterPro" id="IPR006094">
    <property type="entry name" value="Oxid_FAD_bind_N"/>
</dbReference>
<dbReference type="STRING" id="1448308.A0A2T2PBI5"/>
<reference evidence="7 8" key="1">
    <citation type="journal article" date="2018" name="Front. Microbiol.">
        <title>Genome-Wide Analysis of Corynespora cassiicola Leaf Fall Disease Putative Effectors.</title>
        <authorList>
            <person name="Lopez D."/>
            <person name="Ribeiro S."/>
            <person name="Label P."/>
            <person name="Fumanal B."/>
            <person name="Venisse J.S."/>
            <person name="Kohler A."/>
            <person name="de Oliveira R.R."/>
            <person name="Labutti K."/>
            <person name="Lipzen A."/>
            <person name="Lail K."/>
            <person name="Bauer D."/>
            <person name="Ohm R.A."/>
            <person name="Barry K.W."/>
            <person name="Spatafora J."/>
            <person name="Grigoriev I.V."/>
            <person name="Martin F.M."/>
            <person name="Pujade-Renaud V."/>
        </authorList>
    </citation>
    <scope>NUCLEOTIDE SEQUENCE [LARGE SCALE GENOMIC DNA]</scope>
    <source>
        <strain evidence="7 8">Philippines</strain>
    </source>
</reference>
<dbReference type="InterPro" id="IPR012951">
    <property type="entry name" value="BBE"/>
</dbReference>
<dbReference type="Gene3D" id="3.30.43.10">
    <property type="entry name" value="Uridine Diphospho-n-acetylenolpyruvylglucosamine Reductase, domain 2"/>
    <property type="match status" value="1"/>
</dbReference>
<feature type="domain" description="FAD-binding PCMH-type" evidence="6">
    <location>
        <begin position="66"/>
        <end position="237"/>
    </location>
</feature>
<sequence length="497" mass="53866">MASLLLWATGAISATVLGIFSLGGGAGSGAAALQKALQPSLSAGAEIYLPGSEGFARADERWSANAKPQFAAIVGVRTEEDVRKTVLYANERKQPFLAISGGHGQSAYLNGVKNGIGIWMGGMDGVEIVEGGKAAIMGGGVLNGDVILRLWEQGKQTSTTGCDCVGFIAPVLGGGHGWMSGRYGLPADQLLSARMVLGNGTAITVSDTEHPDLFWALRGAGQNFGIATEIKVKVYDREPALDQWSATSFIYTHDKAEEVFGLMNEWIAAPDRPKELIHYAVFAFNPEVDAEKPIIILWIYYQGPTTPPQYTTPLHALNPLASESKLTDLAGVNTHLMANKEGISCAKGYSRLFYPVSLLNYSLPGVRAVLDIFAELPPSLRGSVLMLEGYASNRIQEIPSDSTAFPDREREVLVSPIFTYGAGERELDGLAEGFGKRIRDAFLEGAKRKLVAYVNYARGDEGLEAVYGYEGWRLERLRGLKKKYDPEERFNFFEPIV</sequence>
<dbReference type="GO" id="GO:0071949">
    <property type="term" value="F:FAD binding"/>
    <property type="evidence" value="ECO:0007669"/>
    <property type="project" value="InterPro"/>
</dbReference>
<dbReference type="PROSITE" id="PS51387">
    <property type="entry name" value="FAD_PCMH"/>
    <property type="match status" value="1"/>
</dbReference>
<keyword evidence="8" id="KW-1185">Reference proteome</keyword>
<dbReference type="Proteomes" id="UP000240883">
    <property type="component" value="Unassembled WGS sequence"/>
</dbReference>
<dbReference type="Pfam" id="PF01565">
    <property type="entry name" value="FAD_binding_4"/>
    <property type="match status" value="1"/>
</dbReference>
<organism evidence="7 8">
    <name type="scientific">Corynespora cassiicola Philippines</name>
    <dbReference type="NCBI Taxonomy" id="1448308"/>
    <lineage>
        <taxon>Eukaryota</taxon>
        <taxon>Fungi</taxon>
        <taxon>Dikarya</taxon>
        <taxon>Ascomycota</taxon>
        <taxon>Pezizomycotina</taxon>
        <taxon>Dothideomycetes</taxon>
        <taxon>Pleosporomycetidae</taxon>
        <taxon>Pleosporales</taxon>
        <taxon>Corynesporascaceae</taxon>
        <taxon>Corynespora</taxon>
    </lineage>
</organism>
<keyword evidence="4" id="KW-0274">FAD</keyword>
<proteinExistence type="inferred from homology"/>
<dbReference type="Gene3D" id="3.30.465.10">
    <property type="match status" value="1"/>
</dbReference>
<gene>
    <name evidence="7" type="ORF">BS50DRAFT_671193</name>
</gene>
<keyword evidence="5" id="KW-0560">Oxidoreductase</keyword>
<dbReference type="Pfam" id="PF08031">
    <property type="entry name" value="BBE"/>
    <property type="match status" value="1"/>
</dbReference>
<dbReference type="AlphaFoldDB" id="A0A2T2PBI5"/>
<dbReference type="Gene3D" id="3.40.462.20">
    <property type="match status" value="1"/>
</dbReference>
<comment type="cofactor">
    <cofactor evidence="1">
        <name>FAD</name>
        <dbReference type="ChEBI" id="CHEBI:57692"/>
    </cofactor>
</comment>
<protein>
    <submittedName>
        <fullName evidence="7">FAD-binding domain-containing protein</fullName>
    </submittedName>
</protein>
<evidence type="ECO:0000256" key="3">
    <source>
        <dbReference type="ARBA" id="ARBA00022630"/>
    </source>
</evidence>
<comment type="similarity">
    <text evidence="2">Belongs to the oxygen-dependent FAD-linked oxidoreductase family.</text>
</comment>
<dbReference type="InterPro" id="IPR016167">
    <property type="entry name" value="FAD-bd_PCMH_sub1"/>
</dbReference>
<name>A0A2T2PBI5_CORCC</name>
<accession>A0A2T2PBI5</accession>
<dbReference type="InterPro" id="IPR016166">
    <property type="entry name" value="FAD-bd_PCMH"/>
</dbReference>
<dbReference type="PANTHER" id="PTHR42973:SF9">
    <property type="entry name" value="FAD-BINDING PCMH-TYPE DOMAIN-CONTAINING PROTEIN-RELATED"/>
    <property type="match status" value="1"/>
</dbReference>
<dbReference type="InterPro" id="IPR036318">
    <property type="entry name" value="FAD-bd_PCMH-like_sf"/>
</dbReference>
<evidence type="ECO:0000259" key="6">
    <source>
        <dbReference type="PROSITE" id="PS51387"/>
    </source>
</evidence>
<dbReference type="GO" id="GO:0016491">
    <property type="term" value="F:oxidoreductase activity"/>
    <property type="evidence" value="ECO:0007669"/>
    <property type="project" value="UniProtKB-KW"/>
</dbReference>